<keyword evidence="4" id="KW-1185">Reference proteome</keyword>
<dbReference type="PROSITE" id="PS50990">
    <property type="entry name" value="PEPTIDASE_C39"/>
    <property type="match status" value="1"/>
</dbReference>
<feature type="domain" description="Peptidase C39" evidence="2">
    <location>
        <begin position="45"/>
        <end position="178"/>
    </location>
</feature>
<protein>
    <recommendedName>
        <fullName evidence="2">Peptidase C39 domain-containing protein</fullName>
    </recommendedName>
</protein>
<reference evidence="4" key="1">
    <citation type="submission" date="2017-04" db="EMBL/GenBank/DDBJ databases">
        <authorList>
            <person name="Varghese N."/>
            <person name="Submissions S."/>
        </authorList>
    </citation>
    <scope>NUCLEOTIDE SEQUENCE [LARGE SCALE GENOMIC DNA]</scope>
    <source>
        <strain evidence="4">K3S</strain>
    </source>
</reference>
<dbReference type="Proteomes" id="UP000192906">
    <property type="component" value="Unassembled WGS sequence"/>
</dbReference>
<evidence type="ECO:0000313" key="4">
    <source>
        <dbReference type="Proteomes" id="UP000192906"/>
    </source>
</evidence>
<dbReference type="GO" id="GO:0005524">
    <property type="term" value="F:ATP binding"/>
    <property type="evidence" value="ECO:0007669"/>
    <property type="project" value="InterPro"/>
</dbReference>
<proteinExistence type="predicted"/>
<name>A0A1X7DJN7_9BACT</name>
<dbReference type="GO" id="GO:0008233">
    <property type="term" value="F:peptidase activity"/>
    <property type="evidence" value="ECO:0007669"/>
    <property type="project" value="InterPro"/>
</dbReference>
<evidence type="ECO:0000313" key="3">
    <source>
        <dbReference type="EMBL" id="SMF16710.1"/>
    </source>
</evidence>
<dbReference type="GO" id="GO:0016020">
    <property type="term" value="C:membrane"/>
    <property type="evidence" value="ECO:0007669"/>
    <property type="project" value="InterPro"/>
</dbReference>
<dbReference type="InterPro" id="IPR005074">
    <property type="entry name" value="Peptidase_C39"/>
</dbReference>
<dbReference type="Gene3D" id="3.90.70.10">
    <property type="entry name" value="Cysteine proteinases"/>
    <property type="match status" value="1"/>
</dbReference>
<dbReference type="AlphaFoldDB" id="A0A1X7DJN7"/>
<dbReference type="GO" id="GO:0006508">
    <property type="term" value="P:proteolysis"/>
    <property type="evidence" value="ECO:0007669"/>
    <property type="project" value="InterPro"/>
</dbReference>
<organism evidence="3 4">
    <name type="scientific">Desulfovibrio gilichinskyi</name>
    <dbReference type="NCBI Taxonomy" id="1519643"/>
    <lineage>
        <taxon>Bacteria</taxon>
        <taxon>Pseudomonadati</taxon>
        <taxon>Thermodesulfobacteriota</taxon>
        <taxon>Desulfovibrionia</taxon>
        <taxon>Desulfovibrionales</taxon>
        <taxon>Desulfovibrionaceae</taxon>
        <taxon>Desulfovibrio</taxon>
    </lineage>
</organism>
<dbReference type="EMBL" id="FWZU01000003">
    <property type="protein sequence ID" value="SMF16710.1"/>
    <property type="molecule type" value="Genomic_DNA"/>
</dbReference>
<evidence type="ECO:0000259" key="2">
    <source>
        <dbReference type="PROSITE" id="PS50990"/>
    </source>
</evidence>
<feature type="region of interest" description="Disordered" evidence="1">
    <location>
        <begin position="190"/>
        <end position="215"/>
    </location>
</feature>
<dbReference type="Pfam" id="PF03412">
    <property type="entry name" value="Peptidase_C39"/>
    <property type="match status" value="1"/>
</dbReference>
<dbReference type="STRING" id="1519643.SAMN06295933_1985"/>
<dbReference type="OrthoDB" id="13401at2"/>
<gene>
    <name evidence="3" type="ORF">SAMN06295933_1985</name>
</gene>
<sequence length="215" mass="24188">MIKSKLICLFIICLGLFSPLRVYAQKPYFSLKSMQEIKMENIKKQTLDYSCGAAALSILLTDYFEDEIDEITVLDNIVFHLSDEEIKERIVEGFSMLDLKKTAEGLGYTADGVMLPHESITALKGPVIILLRRVKTNHFVVLKGASQGRAFIADPTRGNLRVPLYDLFDEWSGETLIVGRDGFGLPQKHKLSTPKGRNVAPEERTTRALQTIRVN</sequence>
<accession>A0A1X7DJN7</accession>
<evidence type="ECO:0000256" key="1">
    <source>
        <dbReference type="SAM" id="MobiDB-lite"/>
    </source>
</evidence>